<accession>A0A6J5RZD0</accession>
<organism evidence="2">
    <name type="scientific">uncultured Caudovirales phage</name>
    <dbReference type="NCBI Taxonomy" id="2100421"/>
    <lineage>
        <taxon>Viruses</taxon>
        <taxon>Duplodnaviria</taxon>
        <taxon>Heunggongvirae</taxon>
        <taxon>Uroviricota</taxon>
        <taxon>Caudoviricetes</taxon>
        <taxon>Peduoviridae</taxon>
        <taxon>Maltschvirus</taxon>
        <taxon>Maltschvirus maltsch</taxon>
    </lineage>
</organism>
<dbReference type="EMBL" id="LR797303">
    <property type="protein sequence ID" value="CAB4199776.1"/>
    <property type="molecule type" value="Genomic_DNA"/>
</dbReference>
<gene>
    <name evidence="2" type="ORF">UFOVP1348_10</name>
    <name evidence="1" type="ORF">UFOVP924_39</name>
</gene>
<evidence type="ECO:0000313" key="1">
    <source>
        <dbReference type="EMBL" id="CAB4172028.1"/>
    </source>
</evidence>
<proteinExistence type="predicted"/>
<dbReference type="EMBL" id="LR796874">
    <property type="protein sequence ID" value="CAB4172028.1"/>
    <property type="molecule type" value="Genomic_DNA"/>
</dbReference>
<reference evidence="2" key="1">
    <citation type="submission" date="2020-05" db="EMBL/GenBank/DDBJ databases">
        <authorList>
            <person name="Chiriac C."/>
            <person name="Salcher M."/>
            <person name="Ghai R."/>
            <person name="Kavagutti S V."/>
        </authorList>
    </citation>
    <scope>NUCLEOTIDE SEQUENCE</scope>
</reference>
<sequence>MECAMVFNGHTHETLAQLDEVTMTRIQTMYADGALGNHGILTCLGQLTAGVFNYMRPKDAADYKLVKILGNVYDYIVPPLSEAEQKEATNNALKTFMSAAPGFDAKRFKVKNG</sequence>
<protein>
    <submittedName>
        <fullName evidence="2">Uncharacterized protein</fullName>
    </submittedName>
</protein>
<name>A0A6J5RZD0_9CAUD</name>
<evidence type="ECO:0000313" key="2">
    <source>
        <dbReference type="EMBL" id="CAB4199776.1"/>
    </source>
</evidence>